<organism evidence="1 2">
    <name type="scientific">Smallanthus sonchifolius</name>
    <dbReference type="NCBI Taxonomy" id="185202"/>
    <lineage>
        <taxon>Eukaryota</taxon>
        <taxon>Viridiplantae</taxon>
        <taxon>Streptophyta</taxon>
        <taxon>Embryophyta</taxon>
        <taxon>Tracheophyta</taxon>
        <taxon>Spermatophyta</taxon>
        <taxon>Magnoliopsida</taxon>
        <taxon>eudicotyledons</taxon>
        <taxon>Gunneridae</taxon>
        <taxon>Pentapetalae</taxon>
        <taxon>asterids</taxon>
        <taxon>campanulids</taxon>
        <taxon>Asterales</taxon>
        <taxon>Asteraceae</taxon>
        <taxon>Asteroideae</taxon>
        <taxon>Heliantheae alliance</taxon>
        <taxon>Millerieae</taxon>
        <taxon>Smallanthus</taxon>
    </lineage>
</organism>
<comment type="caution">
    <text evidence="1">The sequence shown here is derived from an EMBL/GenBank/DDBJ whole genome shotgun (WGS) entry which is preliminary data.</text>
</comment>
<keyword evidence="2" id="KW-1185">Reference proteome</keyword>
<name>A0ACB9IM49_9ASTR</name>
<proteinExistence type="predicted"/>
<dbReference type="Proteomes" id="UP001056120">
    <property type="component" value="Linkage Group LG08"/>
</dbReference>
<dbReference type="EMBL" id="CM042025">
    <property type="protein sequence ID" value="KAI3808152.1"/>
    <property type="molecule type" value="Genomic_DNA"/>
</dbReference>
<reference evidence="1 2" key="2">
    <citation type="journal article" date="2022" name="Mol. Ecol. Resour.">
        <title>The genomes of chicory, endive, great burdock and yacon provide insights into Asteraceae paleo-polyploidization history and plant inulin production.</title>
        <authorList>
            <person name="Fan W."/>
            <person name="Wang S."/>
            <person name="Wang H."/>
            <person name="Wang A."/>
            <person name="Jiang F."/>
            <person name="Liu H."/>
            <person name="Zhao H."/>
            <person name="Xu D."/>
            <person name="Zhang Y."/>
        </authorList>
    </citation>
    <scope>NUCLEOTIDE SEQUENCE [LARGE SCALE GENOMIC DNA]</scope>
    <source>
        <strain evidence="2">cv. Yunnan</strain>
        <tissue evidence="1">Leaves</tissue>
    </source>
</reference>
<protein>
    <submittedName>
        <fullName evidence="1">Uncharacterized protein</fullName>
    </submittedName>
</protein>
<reference evidence="2" key="1">
    <citation type="journal article" date="2022" name="Mol. Ecol. Resour.">
        <title>The genomes of chicory, endive, great burdock and yacon provide insights into Asteraceae palaeo-polyploidization history and plant inulin production.</title>
        <authorList>
            <person name="Fan W."/>
            <person name="Wang S."/>
            <person name="Wang H."/>
            <person name="Wang A."/>
            <person name="Jiang F."/>
            <person name="Liu H."/>
            <person name="Zhao H."/>
            <person name="Xu D."/>
            <person name="Zhang Y."/>
        </authorList>
    </citation>
    <scope>NUCLEOTIDE SEQUENCE [LARGE SCALE GENOMIC DNA]</scope>
    <source>
        <strain evidence="2">cv. Yunnan</strain>
    </source>
</reference>
<gene>
    <name evidence="1" type="ORF">L1987_24098</name>
</gene>
<evidence type="ECO:0000313" key="1">
    <source>
        <dbReference type="EMBL" id="KAI3808152.1"/>
    </source>
</evidence>
<sequence length="103" mass="11197">MISLKSFDPKYRPKREPTAPESSSRCHLRLRWCNKGADDGGVSDPSEGFISLPMDGSGCCSGDSPSVTTGNDDAMRTTCSSSEEGDMKDVNMPVMKCMCRCYV</sequence>
<accession>A0ACB9IM49</accession>
<evidence type="ECO:0000313" key="2">
    <source>
        <dbReference type="Proteomes" id="UP001056120"/>
    </source>
</evidence>